<accession>A0A8H6NCE1</accession>
<dbReference type="EMBL" id="WIGO01000123">
    <property type="protein sequence ID" value="KAF6828392.1"/>
    <property type="molecule type" value="Genomic_DNA"/>
</dbReference>
<dbReference type="Proteomes" id="UP000654918">
    <property type="component" value="Unassembled WGS sequence"/>
</dbReference>
<evidence type="ECO:0000313" key="2">
    <source>
        <dbReference type="EMBL" id="KAF6828392.1"/>
    </source>
</evidence>
<organism evidence="2 3">
    <name type="scientific">Colletotrichum plurivorum</name>
    <dbReference type="NCBI Taxonomy" id="2175906"/>
    <lineage>
        <taxon>Eukaryota</taxon>
        <taxon>Fungi</taxon>
        <taxon>Dikarya</taxon>
        <taxon>Ascomycota</taxon>
        <taxon>Pezizomycotina</taxon>
        <taxon>Sordariomycetes</taxon>
        <taxon>Hypocreomycetidae</taxon>
        <taxon>Glomerellales</taxon>
        <taxon>Glomerellaceae</taxon>
        <taxon>Colletotrichum</taxon>
        <taxon>Colletotrichum orchidearum species complex</taxon>
    </lineage>
</organism>
<proteinExistence type="predicted"/>
<name>A0A8H6NCE1_9PEZI</name>
<sequence length="152" mass="16701">MWLVPGPPFSKPSRRFLVDVVSLPPSTMLDEGERAILKRYVLSKPWNGGSAKPNQGRARQDRAGQGRLETNNNKQHEVALQMRSVTVHGHLRQGPGRPAYACAMMELRILSIICDMSEAGSQPDAARISEDAANTPPRHSSFSSSQPLVSKE</sequence>
<dbReference type="AlphaFoldDB" id="A0A8H6NCE1"/>
<feature type="compositionally biased region" description="Polar residues" evidence="1">
    <location>
        <begin position="137"/>
        <end position="152"/>
    </location>
</feature>
<protein>
    <submittedName>
        <fullName evidence="2">Uncharacterized protein</fullName>
    </submittedName>
</protein>
<reference evidence="2" key="1">
    <citation type="journal article" date="2020" name="Phytopathology">
        <title>Genome Sequence Resources of Colletotrichum truncatum, C. plurivorum, C. musicola, and C. sojae: Four Species Pathogenic to Soybean (Glycine max).</title>
        <authorList>
            <person name="Rogerio F."/>
            <person name="Boufleur T.R."/>
            <person name="Ciampi-Guillardi M."/>
            <person name="Sukno S.A."/>
            <person name="Thon M.R."/>
            <person name="Massola Junior N.S."/>
            <person name="Baroncelli R."/>
        </authorList>
    </citation>
    <scope>NUCLEOTIDE SEQUENCE</scope>
    <source>
        <strain evidence="2">LFN00145</strain>
    </source>
</reference>
<evidence type="ECO:0000256" key="1">
    <source>
        <dbReference type="SAM" id="MobiDB-lite"/>
    </source>
</evidence>
<gene>
    <name evidence="2" type="ORF">CPLU01_08561</name>
</gene>
<keyword evidence="3" id="KW-1185">Reference proteome</keyword>
<feature type="region of interest" description="Disordered" evidence="1">
    <location>
        <begin position="120"/>
        <end position="152"/>
    </location>
</feature>
<comment type="caution">
    <text evidence="2">The sequence shown here is derived from an EMBL/GenBank/DDBJ whole genome shotgun (WGS) entry which is preliminary data.</text>
</comment>
<feature type="region of interest" description="Disordered" evidence="1">
    <location>
        <begin position="47"/>
        <end position="73"/>
    </location>
</feature>
<evidence type="ECO:0000313" key="3">
    <source>
        <dbReference type="Proteomes" id="UP000654918"/>
    </source>
</evidence>